<protein>
    <submittedName>
        <fullName evidence="2">Uncharacterized protein</fullName>
    </submittedName>
</protein>
<gene>
    <name evidence="2" type="ORF">N177_1812</name>
</gene>
<dbReference type="EMBL" id="AWXZ01000023">
    <property type="protein sequence ID" value="ESR25295.1"/>
    <property type="molecule type" value="Genomic_DNA"/>
</dbReference>
<dbReference type="RefSeq" id="WP_023431953.1">
    <property type="nucleotide sequence ID" value="NZ_AWXZ01000023.1"/>
</dbReference>
<sequence length="97" mass="10180">MRPVLALAAVVLWASAHPAAGCSAYSCEGVGWHDYDPERPGPTAAFQAARREGTPEALDRFVRAYPGSPAASEALALREELSREAEAREKGGASGGR</sequence>
<accession>V4RQ33</accession>
<dbReference type="AlphaFoldDB" id="V4RQ33"/>
<keyword evidence="3" id="KW-1185">Reference proteome</keyword>
<dbReference type="PROSITE" id="PS51257">
    <property type="entry name" value="PROKAR_LIPOPROTEIN"/>
    <property type="match status" value="1"/>
</dbReference>
<feature type="chain" id="PRO_5004728753" evidence="1">
    <location>
        <begin position="20"/>
        <end position="97"/>
    </location>
</feature>
<evidence type="ECO:0000313" key="2">
    <source>
        <dbReference type="EMBL" id="ESR25295.1"/>
    </source>
</evidence>
<evidence type="ECO:0000256" key="1">
    <source>
        <dbReference type="SAM" id="SignalP"/>
    </source>
</evidence>
<evidence type="ECO:0000313" key="3">
    <source>
        <dbReference type="Proteomes" id="UP000017819"/>
    </source>
</evidence>
<organism evidence="2 3">
    <name type="scientific">Lutibaculum baratangense AMV1</name>
    <dbReference type="NCBI Taxonomy" id="631454"/>
    <lineage>
        <taxon>Bacteria</taxon>
        <taxon>Pseudomonadati</taxon>
        <taxon>Pseudomonadota</taxon>
        <taxon>Alphaproteobacteria</taxon>
        <taxon>Hyphomicrobiales</taxon>
        <taxon>Tepidamorphaceae</taxon>
        <taxon>Lutibaculum</taxon>
    </lineage>
</organism>
<proteinExistence type="predicted"/>
<dbReference type="Proteomes" id="UP000017819">
    <property type="component" value="Unassembled WGS sequence"/>
</dbReference>
<feature type="signal peptide" evidence="1">
    <location>
        <begin position="1"/>
        <end position="19"/>
    </location>
</feature>
<name>V4RQ33_9HYPH</name>
<comment type="caution">
    <text evidence="2">The sequence shown here is derived from an EMBL/GenBank/DDBJ whole genome shotgun (WGS) entry which is preliminary data.</text>
</comment>
<keyword evidence="1" id="KW-0732">Signal</keyword>
<reference evidence="2 3" key="1">
    <citation type="journal article" date="2014" name="Genome Announc.">
        <title>Draft Genome Sequence of Lutibaculum baratangense Strain AMV1T, Isolated from a Mud Volcano in Andamans, India.</title>
        <authorList>
            <person name="Singh A."/>
            <person name="Sreenivas A."/>
            <person name="Sathyanarayana Reddy G."/>
            <person name="Pinnaka A.K."/>
            <person name="Shivaji S."/>
        </authorList>
    </citation>
    <scope>NUCLEOTIDE SEQUENCE [LARGE SCALE GENOMIC DNA]</scope>
    <source>
        <strain evidence="2 3">AMV1</strain>
    </source>
</reference>